<protein>
    <submittedName>
        <fullName evidence="3">Alpha-beta hydrolase superfamily lysophospholipase</fullName>
    </submittedName>
</protein>
<comment type="caution">
    <text evidence="3">The sequence shown here is derived from an EMBL/GenBank/DDBJ whole genome shotgun (WGS) entry which is preliminary data.</text>
</comment>
<feature type="domain" description="Serine aminopeptidase S33" evidence="2">
    <location>
        <begin position="62"/>
        <end position="193"/>
    </location>
</feature>
<evidence type="ECO:0000256" key="1">
    <source>
        <dbReference type="SAM" id="MobiDB-lite"/>
    </source>
</evidence>
<evidence type="ECO:0000313" key="3">
    <source>
        <dbReference type="EMBL" id="MBB4735299.1"/>
    </source>
</evidence>
<sequence length="348" mass="39000">MPGSPAPPEDALLTDPPDGRWRPDVLPGFERSTFEPDETDRGGNLITLVRPVGTDQHPAARPVLLIHGWADYFYNAPLAHALSDAGYAVYAVDLHRYGRSLRPGQIPGWTDDLCRYDPDLETALAEIARHHRPRPAVIAHSTGGLVASLWAHRNPGRLEALVLNSPWLEMQGSSWVRRLARTIVDPVAVRRPEAMLRLPKVDFYWRTLSRDAEGEWDLHRLWRPPHSFDVPAAWLAAVIEGHARVARGLEIDAPVLTLVSGRGMRAARYDAAMHTADVILDPEAMALRALRLGRRVTVHRCDEALHDVFASRADVRERALSEMIEWLATYAPASERSTAPPYRRSRRA</sequence>
<dbReference type="Gene3D" id="3.40.50.1820">
    <property type="entry name" value="alpha/beta hydrolase"/>
    <property type="match status" value="1"/>
</dbReference>
<organism evidence="3 4">
    <name type="scientific">Micrococcus cohnii</name>
    <dbReference type="NCBI Taxonomy" id="993416"/>
    <lineage>
        <taxon>Bacteria</taxon>
        <taxon>Bacillati</taxon>
        <taxon>Actinomycetota</taxon>
        <taxon>Actinomycetes</taxon>
        <taxon>Micrococcales</taxon>
        <taxon>Micrococcaceae</taxon>
        <taxon>Micrococcus</taxon>
    </lineage>
</organism>
<feature type="region of interest" description="Disordered" evidence="1">
    <location>
        <begin position="1"/>
        <end position="42"/>
    </location>
</feature>
<name>A0A7W7GNC9_9MICC</name>
<dbReference type="GO" id="GO:0016020">
    <property type="term" value="C:membrane"/>
    <property type="evidence" value="ECO:0007669"/>
    <property type="project" value="TreeGrafter"/>
</dbReference>
<accession>A0A7W7GNC9</accession>
<proteinExistence type="predicted"/>
<keyword evidence="4" id="KW-1185">Reference proteome</keyword>
<dbReference type="EMBL" id="JACHNA010000001">
    <property type="protein sequence ID" value="MBB4735299.1"/>
    <property type="molecule type" value="Genomic_DNA"/>
</dbReference>
<gene>
    <name evidence="3" type="ORF">HDA30_000807</name>
</gene>
<dbReference type="RefSeq" id="WP_246418697.1">
    <property type="nucleotide sequence ID" value="NZ_JACHNA010000001.1"/>
</dbReference>
<dbReference type="GO" id="GO:0016787">
    <property type="term" value="F:hydrolase activity"/>
    <property type="evidence" value="ECO:0007669"/>
    <property type="project" value="UniProtKB-KW"/>
</dbReference>
<keyword evidence="3" id="KW-0378">Hydrolase</keyword>
<dbReference type="Proteomes" id="UP000540191">
    <property type="component" value="Unassembled WGS sequence"/>
</dbReference>
<dbReference type="InterPro" id="IPR022742">
    <property type="entry name" value="Hydrolase_4"/>
</dbReference>
<reference evidence="3 4" key="1">
    <citation type="submission" date="2020-08" db="EMBL/GenBank/DDBJ databases">
        <title>Sequencing the genomes of 1000 actinobacteria strains.</title>
        <authorList>
            <person name="Klenk H.-P."/>
        </authorList>
    </citation>
    <scope>NUCLEOTIDE SEQUENCE [LARGE SCALE GENOMIC DNA]</scope>
    <source>
        <strain evidence="3 4">DSM 23974</strain>
    </source>
</reference>
<dbReference type="PANTHER" id="PTHR43798">
    <property type="entry name" value="MONOACYLGLYCEROL LIPASE"/>
    <property type="match status" value="1"/>
</dbReference>
<dbReference type="InterPro" id="IPR029058">
    <property type="entry name" value="AB_hydrolase_fold"/>
</dbReference>
<evidence type="ECO:0000259" key="2">
    <source>
        <dbReference type="Pfam" id="PF12146"/>
    </source>
</evidence>
<evidence type="ECO:0000313" key="4">
    <source>
        <dbReference type="Proteomes" id="UP000540191"/>
    </source>
</evidence>
<dbReference type="PANTHER" id="PTHR43798:SF33">
    <property type="entry name" value="HYDROLASE, PUTATIVE (AFU_ORTHOLOGUE AFUA_2G14860)-RELATED"/>
    <property type="match status" value="1"/>
</dbReference>
<dbReference type="AlphaFoldDB" id="A0A7W7GNC9"/>
<dbReference type="SUPFAM" id="SSF53474">
    <property type="entry name" value="alpha/beta-Hydrolases"/>
    <property type="match status" value="1"/>
</dbReference>
<dbReference type="InterPro" id="IPR050266">
    <property type="entry name" value="AB_hydrolase_sf"/>
</dbReference>
<dbReference type="Pfam" id="PF12146">
    <property type="entry name" value="Hydrolase_4"/>
    <property type="match status" value="1"/>
</dbReference>